<dbReference type="Proteomes" id="UP000053676">
    <property type="component" value="Unassembled WGS sequence"/>
</dbReference>
<evidence type="ECO:0000313" key="1">
    <source>
        <dbReference type="EMBL" id="ETN69663.1"/>
    </source>
</evidence>
<protein>
    <submittedName>
        <fullName evidence="1">Uncharacterized protein</fullName>
    </submittedName>
</protein>
<accession>W2SJC2</accession>
<dbReference type="EMBL" id="KI669066">
    <property type="protein sequence ID" value="ETN69663.1"/>
    <property type="molecule type" value="Genomic_DNA"/>
</dbReference>
<proteinExistence type="predicted"/>
<gene>
    <name evidence="1" type="ORF">NECAME_15175</name>
</gene>
<dbReference type="KEGG" id="nai:NECAME_15175"/>
<keyword evidence="2" id="KW-1185">Reference proteome</keyword>
<evidence type="ECO:0000313" key="2">
    <source>
        <dbReference type="Proteomes" id="UP000053676"/>
    </source>
</evidence>
<dbReference type="AlphaFoldDB" id="W2SJC2"/>
<organism evidence="1 2">
    <name type="scientific">Necator americanus</name>
    <name type="common">Human hookworm</name>
    <dbReference type="NCBI Taxonomy" id="51031"/>
    <lineage>
        <taxon>Eukaryota</taxon>
        <taxon>Metazoa</taxon>
        <taxon>Ecdysozoa</taxon>
        <taxon>Nematoda</taxon>
        <taxon>Chromadorea</taxon>
        <taxon>Rhabditida</taxon>
        <taxon>Rhabditina</taxon>
        <taxon>Rhabditomorpha</taxon>
        <taxon>Strongyloidea</taxon>
        <taxon>Ancylostomatidae</taxon>
        <taxon>Bunostominae</taxon>
        <taxon>Necator</taxon>
    </lineage>
</organism>
<reference evidence="2" key="1">
    <citation type="journal article" date="2014" name="Nat. Genet.">
        <title>Genome of the human hookworm Necator americanus.</title>
        <authorList>
            <person name="Tang Y.T."/>
            <person name="Gao X."/>
            <person name="Rosa B.A."/>
            <person name="Abubucker S."/>
            <person name="Hallsworth-Pepin K."/>
            <person name="Martin J."/>
            <person name="Tyagi R."/>
            <person name="Heizer E."/>
            <person name="Zhang X."/>
            <person name="Bhonagiri-Palsikar V."/>
            <person name="Minx P."/>
            <person name="Warren W.C."/>
            <person name="Wang Q."/>
            <person name="Zhan B."/>
            <person name="Hotez P.J."/>
            <person name="Sternberg P.W."/>
            <person name="Dougall A."/>
            <person name="Gaze S.T."/>
            <person name="Mulvenna J."/>
            <person name="Sotillo J."/>
            <person name="Ranganathan S."/>
            <person name="Rabelo E.M."/>
            <person name="Wilson R.K."/>
            <person name="Felgner P.L."/>
            <person name="Bethony J."/>
            <person name="Hawdon J.M."/>
            <person name="Gasser R.B."/>
            <person name="Loukas A."/>
            <person name="Mitreva M."/>
        </authorList>
    </citation>
    <scope>NUCLEOTIDE SEQUENCE [LARGE SCALE GENOMIC DNA]</scope>
</reference>
<sequence length="69" mass="7739">MELCGRKRNRLHGSPRLKSRRLRGFVCGTQFDAGPLCPSLCLSHELKHVYHSDAGHVCCMNTNSKGRQS</sequence>
<name>W2SJC2_NECAM</name>